<dbReference type="SUPFAM" id="SSF56112">
    <property type="entry name" value="Protein kinase-like (PK-like)"/>
    <property type="match status" value="1"/>
</dbReference>
<dbReference type="AlphaFoldDB" id="A0A8J3NPU4"/>
<dbReference type="Proteomes" id="UP000619293">
    <property type="component" value="Unassembled WGS sequence"/>
</dbReference>
<proteinExistence type="predicted"/>
<evidence type="ECO:0000259" key="1">
    <source>
        <dbReference type="Pfam" id="PF01636"/>
    </source>
</evidence>
<comment type="caution">
    <text evidence="2">The sequence shown here is derived from an EMBL/GenBank/DDBJ whole genome shotgun (WGS) entry which is preliminary data.</text>
</comment>
<sequence length="391" mass="41578">MKTLPDNPDLDHLRRQAKDLLTGLRDGNPRAALADAQASLAEQYGFRTWAELKAEVDHRRGQAEVADPALARQLAARFGLGEVTGPMRSVSRPDEMGRRWALETARGRWAPRTVDDVFPVTDGEENTRFQEAAARAGVTLPAPVRSVSGAAVELVEGSLWRVYEWRHSGPPLAAPVSAPITRMVGDTLAVLHGLRFPASGLCPWSSVRLWTRSWAELADVVAAKGLDWAPALVAAVPVLSGLETVGQGAAVPEPVQCHNNVSPGNVRLGSGGCLILTGWEHAAGLPPAWELSAALASWAVDPNGGVNAAGARALLAGYRARSGALPPLSLDTFRGAATGLLNYVAGQVDVALSAHGEQDVRYADRNMRHLLTHLPSRTTYQQVLDAALADA</sequence>
<feature type="domain" description="Aminoglycoside phosphotransferase" evidence="1">
    <location>
        <begin position="98"/>
        <end position="321"/>
    </location>
</feature>
<accession>A0A8J3NPU4</accession>
<dbReference type="EMBL" id="BONG01000007">
    <property type="protein sequence ID" value="GIF88255.1"/>
    <property type="molecule type" value="Genomic_DNA"/>
</dbReference>
<dbReference type="Gene3D" id="3.90.1200.10">
    <property type="match status" value="1"/>
</dbReference>
<evidence type="ECO:0000313" key="3">
    <source>
        <dbReference type="Proteomes" id="UP000619293"/>
    </source>
</evidence>
<organism evidence="2 3">
    <name type="scientific">Catellatospora chokoriensis</name>
    <dbReference type="NCBI Taxonomy" id="310353"/>
    <lineage>
        <taxon>Bacteria</taxon>
        <taxon>Bacillati</taxon>
        <taxon>Actinomycetota</taxon>
        <taxon>Actinomycetes</taxon>
        <taxon>Micromonosporales</taxon>
        <taxon>Micromonosporaceae</taxon>
        <taxon>Catellatospora</taxon>
    </lineage>
</organism>
<evidence type="ECO:0000313" key="2">
    <source>
        <dbReference type="EMBL" id="GIF88255.1"/>
    </source>
</evidence>
<reference evidence="2 3" key="1">
    <citation type="submission" date="2021-01" db="EMBL/GenBank/DDBJ databases">
        <title>Whole genome shotgun sequence of Catellatospora chokoriensis NBRC 107358.</title>
        <authorList>
            <person name="Komaki H."/>
            <person name="Tamura T."/>
        </authorList>
    </citation>
    <scope>NUCLEOTIDE SEQUENCE [LARGE SCALE GENOMIC DNA]</scope>
    <source>
        <strain evidence="2 3">NBRC 107358</strain>
    </source>
</reference>
<dbReference type="InterPro" id="IPR011009">
    <property type="entry name" value="Kinase-like_dom_sf"/>
</dbReference>
<dbReference type="RefSeq" id="WP_191843828.1">
    <property type="nucleotide sequence ID" value="NZ_BAAALB010000039.1"/>
</dbReference>
<protein>
    <recommendedName>
        <fullName evidence="1">Aminoglycoside phosphotransferase domain-containing protein</fullName>
    </recommendedName>
</protein>
<name>A0A8J3NPU4_9ACTN</name>
<dbReference type="InterPro" id="IPR002575">
    <property type="entry name" value="Aminoglycoside_PTrfase"/>
</dbReference>
<dbReference type="Pfam" id="PF01636">
    <property type="entry name" value="APH"/>
    <property type="match status" value="1"/>
</dbReference>
<gene>
    <name evidence="2" type="ORF">Cch02nite_16990</name>
</gene>
<keyword evidence="3" id="KW-1185">Reference proteome</keyword>